<protein>
    <submittedName>
        <fullName evidence="1">Unannotated protein</fullName>
    </submittedName>
</protein>
<name>A0A6J7QV87_9ZZZZ</name>
<dbReference type="Gene3D" id="3.40.50.300">
    <property type="entry name" value="P-loop containing nucleotide triphosphate hydrolases"/>
    <property type="match status" value="1"/>
</dbReference>
<proteinExistence type="predicted"/>
<dbReference type="AlphaFoldDB" id="A0A6J7QV87"/>
<dbReference type="Pfam" id="PF13469">
    <property type="entry name" value="Sulfotransfer_3"/>
    <property type="match status" value="1"/>
</dbReference>
<dbReference type="SUPFAM" id="SSF52540">
    <property type="entry name" value="P-loop containing nucleoside triphosphate hydrolases"/>
    <property type="match status" value="1"/>
</dbReference>
<evidence type="ECO:0000313" key="1">
    <source>
        <dbReference type="EMBL" id="CAB5020771.1"/>
    </source>
</evidence>
<gene>
    <name evidence="1" type="ORF">UFOPK3992_01699</name>
</gene>
<sequence length="262" mass="28384">MSLIVLVGAPRSGAALLSLVLAQGEDWAVASGTLARAVDLVPRFTSVERGQVGERIGAAEATSELVAALRSLDSLEQIVVEWSPSTSLRVELMAEALPDATFVLVVRRPRLTVASSMVAWASHRFVSYPDLTDWQGDPWSFPLVDGWRELIGLPLAEVCAAQWEAITTSALDDLEGLPLDRWTVASFDDLLLTPANEVARITEGLGLDWSGSIPDPLPEMLTCVTPPGSTSWQQHAHEIEGALSSRQRTVSRLLATVQQRRP</sequence>
<reference evidence="1" key="1">
    <citation type="submission" date="2020-05" db="EMBL/GenBank/DDBJ databases">
        <authorList>
            <person name="Chiriac C."/>
            <person name="Salcher M."/>
            <person name="Ghai R."/>
            <person name="Kavagutti S V."/>
        </authorList>
    </citation>
    <scope>NUCLEOTIDE SEQUENCE</scope>
</reference>
<accession>A0A6J7QV87</accession>
<dbReference type="EMBL" id="CAFBOZ010000286">
    <property type="protein sequence ID" value="CAB5020771.1"/>
    <property type="molecule type" value="Genomic_DNA"/>
</dbReference>
<dbReference type="InterPro" id="IPR027417">
    <property type="entry name" value="P-loop_NTPase"/>
</dbReference>
<organism evidence="1">
    <name type="scientific">freshwater metagenome</name>
    <dbReference type="NCBI Taxonomy" id="449393"/>
    <lineage>
        <taxon>unclassified sequences</taxon>
        <taxon>metagenomes</taxon>
        <taxon>ecological metagenomes</taxon>
    </lineage>
</organism>